<dbReference type="InterPro" id="IPR009856">
    <property type="entry name" value="Lir1"/>
</dbReference>
<dbReference type="STRING" id="69332.A0A388JUB5"/>
<protein>
    <submittedName>
        <fullName evidence="2">Uncharacterized protein</fullName>
    </submittedName>
</protein>
<feature type="compositionally biased region" description="Low complexity" evidence="1">
    <location>
        <begin position="103"/>
        <end position="121"/>
    </location>
</feature>
<reference evidence="2 3" key="1">
    <citation type="journal article" date="2018" name="Cell">
        <title>The Chara Genome: Secondary Complexity and Implications for Plant Terrestrialization.</title>
        <authorList>
            <person name="Nishiyama T."/>
            <person name="Sakayama H."/>
            <person name="Vries J.D."/>
            <person name="Buschmann H."/>
            <person name="Saint-Marcoux D."/>
            <person name="Ullrich K.K."/>
            <person name="Haas F.B."/>
            <person name="Vanderstraeten L."/>
            <person name="Becker D."/>
            <person name="Lang D."/>
            <person name="Vosolsobe S."/>
            <person name="Rombauts S."/>
            <person name="Wilhelmsson P.K.I."/>
            <person name="Janitza P."/>
            <person name="Kern R."/>
            <person name="Heyl A."/>
            <person name="Rumpler F."/>
            <person name="Villalobos L.I.A.C."/>
            <person name="Clay J.M."/>
            <person name="Skokan R."/>
            <person name="Toyoda A."/>
            <person name="Suzuki Y."/>
            <person name="Kagoshima H."/>
            <person name="Schijlen E."/>
            <person name="Tajeshwar N."/>
            <person name="Catarino B."/>
            <person name="Hetherington A.J."/>
            <person name="Saltykova A."/>
            <person name="Bonnot C."/>
            <person name="Breuninger H."/>
            <person name="Symeonidi A."/>
            <person name="Radhakrishnan G.V."/>
            <person name="Van Nieuwerburgh F."/>
            <person name="Deforce D."/>
            <person name="Chang C."/>
            <person name="Karol K.G."/>
            <person name="Hedrich R."/>
            <person name="Ulvskov P."/>
            <person name="Glockner G."/>
            <person name="Delwiche C.F."/>
            <person name="Petrasek J."/>
            <person name="Van de Peer Y."/>
            <person name="Friml J."/>
            <person name="Beilby M."/>
            <person name="Dolan L."/>
            <person name="Kohara Y."/>
            <person name="Sugano S."/>
            <person name="Fujiyama A."/>
            <person name="Delaux P.-M."/>
            <person name="Quint M."/>
            <person name="TheiBen G."/>
            <person name="Hagemann M."/>
            <person name="Harholt J."/>
            <person name="Dunand C."/>
            <person name="Zachgo S."/>
            <person name="Langdale J."/>
            <person name="Maumus F."/>
            <person name="Straeten D.V.D."/>
            <person name="Gould S.B."/>
            <person name="Rensing S.A."/>
        </authorList>
    </citation>
    <scope>NUCLEOTIDE SEQUENCE [LARGE SCALE GENOMIC DNA]</scope>
    <source>
        <strain evidence="2 3">S276</strain>
    </source>
</reference>
<dbReference type="PANTHER" id="PTHR36762">
    <property type="entry name" value="LIGHT-REGULATED PROTEIN 1, CHLOROPLASTIC"/>
    <property type="match status" value="1"/>
</dbReference>
<feature type="region of interest" description="Disordered" evidence="1">
    <location>
        <begin position="29"/>
        <end position="63"/>
    </location>
</feature>
<organism evidence="2 3">
    <name type="scientific">Chara braunii</name>
    <name type="common">Braun's stonewort</name>
    <dbReference type="NCBI Taxonomy" id="69332"/>
    <lineage>
        <taxon>Eukaryota</taxon>
        <taxon>Viridiplantae</taxon>
        <taxon>Streptophyta</taxon>
        <taxon>Charophyceae</taxon>
        <taxon>Charales</taxon>
        <taxon>Characeae</taxon>
        <taxon>Chara</taxon>
    </lineage>
</organism>
<dbReference type="PANTHER" id="PTHR36762:SF2">
    <property type="entry name" value="LIGHT-REGULATED PROTEIN 1, CHLOROPLASTIC"/>
    <property type="match status" value="1"/>
</dbReference>
<dbReference type="Proteomes" id="UP000265515">
    <property type="component" value="Unassembled WGS sequence"/>
</dbReference>
<dbReference type="Pfam" id="PF07207">
    <property type="entry name" value="Lir1"/>
    <property type="match status" value="2"/>
</dbReference>
<gene>
    <name evidence="2" type="ORF">CBR_g20422</name>
</gene>
<dbReference type="Gramene" id="GBG61391">
    <property type="protein sequence ID" value="GBG61391"/>
    <property type="gene ID" value="CBR_g20422"/>
</dbReference>
<evidence type="ECO:0000256" key="1">
    <source>
        <dbReference type="SAM" id="MobiDB-lite"/>
    </source>
</evidence>
<sequence length="182" mass="18710">MAVSVPSASSMAVARATVGAGEVSLRRVGAGGGGAKLVVKPLTGSSSSSRRWRAQGVRAQSSSSEKPLYIGYNPKKTVFPAEACDELGGEFCNVEGVGEEVNPQTSASAAPAAAEQQPQAGPAGIFASIFGKGAAENPDREYMEYDSPKTVFPGEACDDLGGEFCSPDFQEGVFPDTKPKDA</sequence>
<accession>A0A388JUB5</accession>
<proteinExistence type="predicted"/>
<dbReference type="OrthoDB" id="2011897at2759"/>
<dbReference type="AlphaFoldDB" id="A0A388JUB5"/>
<feature type="region of interest" description="Disordered" evidence="1">
    <location>
        <begin position="100"/>
        <end position="121"/>
    </location>
</feature>
<dbReference type="EMBL" id="BFEA01000019">
    <property type="protein sequence ID" value="GBG61391.1"/>
    <property type="molecule type" value="Genomic_DNA"/>
</dbReference>
<name>A0A388JUB5_CHABU</name>
<keyword evidence="3" id="KW-1185">Reference proteome</keyword>
<evidence type="ECO:0000313" key="2">
    <source>
        <dbReference type="EMBL" id="GBG61391.1"/>
    </source>
</evidence>
<comment type="caution">
    <text evidence="2">The sequence shown here is derived from an EMBL/GenBank/DDBJ whole genome shotgun (WGS) entry which is preliminary data.</text>
</comment>
<evidence type="ECO:0000313" key="3">
    <source>
        <dbReference type="Proteomes" id="UP000265515"/>
    </source>
</evidence>
<dbReference type="GO" id="GO:0009507">
    <property type="term" value="C:chloroplast"/>
    <property type="evidence" value="ECO:0007669"/>
    <property type="project" value="InterPro"/>
</dbReference>